<evidence type="ECO:0000313" key="2">
    <source>
        <dbReference type="Proteomes" id="UP001165366"/>
    </source>
</evidence>
<protein>
    <submittedName>
        <fullName evidence="1">YjjG family noncanonical pyrimidine nucleotidase</fullName>
    </submittedName>
</protein>
<dbReference type="Proteomes" id="UP001165366">
    <property type="component" value="Unassembled WGS sequence"/>
</dbReference>
<dbReference type="PANTHER" id="PTHR47478">
    <property type="match status" value="1"/>
</dbReference>
<dbReference type="InterPro" id="IPR023214">
    <property type="entry name" value="HAD_sf"/>
</dbReference>
<proteinExistence type="predicted"/>
<dbReference type="NCBIfam" id="TIGR01549">
    <property type="entry name" value="HAD-SF-IA-v1"/>
    <property type="match status" value="1"/>
</dbReference>
<gene>
    <name evidence="1" type="ORF">L6773_05035</name>
</gene>
<dbReference type="Pfam" id="PF13419">
    <property type="entry name" value="HAD_2"/>
    <property type="match status" value="1"/>
</dbReference>
<accession>A0ABS9KAQ3</accession>
<reference evidence="1" key="1">
    <citation type="submission" date="2022-01" db="EMBL/GenBank/DDBJ databases">
        <authorList>
            <person name="Wang Y."/>
        </authorList>
    </citation>
    <scope>NUCLEOTIDE SEQUENCE</scope>
    <source>
        <strain evidence="1">WB101</strain>
    </source>
</reference>
<dbReference type="PANTHER" id="PTHR47478:SF1">
    <property type="entry name" value="PYRIMIDINE 5'-NUCLEOTIDASE YJJG"/>
    <property type="match status" value="1"/>
</dbReference>
<dbReference type="SUPFAM" id="SSF56784">
    <property type="entry name" value="HAD-like"/>
    <property type="match status" value="1"/>
</dbReference>
<keyword evidence="2" id="KW-1185">Reference proteome</keyword>
<dbReference type="InterPro" id="IPR052550">
    <property type="entry name" value="Pyrimidine_5'-ntase_YjjG"/>
</dbReference>
<dbReference type="InterPro" id="IPR011951">
    <property type="entry name" value="HAD-SF_hydro_IA_YjjG/PynA"/>
</dbReference>
<dbReference type="Gene3D" id="1.10.150.240">
    <property type="entry name" value="Putative phosphatase, domain 2"/>
    <property type="match status" value="1"/>
</dbReference>
<evidence type="ECO:0000313" key="1">
    <source>
        <dbReference type="EMBL" id="MCG2587916.1"/>
    </source>
</evidence>
<dbReference type="RefSeq" id="WP_237852759.1">
    <property type="nucleotide sequence ID" value="NZ_JAKLWS010000004.1"/>
</dbReference>
<dbReference type="InterPro" id="IPR041492">
    <property type="entry name" value="HAD_2"/>
</dbReference>
<dbReference type="EMBL" id="JAKLWS010000004">
    <property type="protein sequence ID" value="MCG2587916.1"/>
    <property type="molecule type" value="Genomic_DNA"/>
</dbReference>
<dbReference type="InterPro" id="IPR036412">
    <property type="entry name" value="HAD-like_sf"/>
</dbReference>
<dbReference type="NCBIfam" id="TIGR02254">
    <property type="entry name" value="YjjG_YfnB"/>
    <property type="match status" value="1"/>
</dbReference>
<sequence length="236" mass="27266">MNPNFVFFDLDNTLLNHDSAEAAAQNDLYESTPELQEVSQDEWLSTYKSVNHKLWLQYQEGKIDRHGLQISRFHDTMDKLELSTDRSEEIGYNYMQFYQNHWSWVEGAREALEKVVEKHPVGIVTNGFLETQQMKIQKMGLDQYTNLFVITEEIGVMKPHQKVFDVATERAGVDRESILYVGDSYSSDIVGGRNAGWNTAWFTMFVSEIEEDQTADFQFDQFPMLTNYLNGSGKGT</sequence>
<reference evidence="1" key="2">
    <citation type="submission" date="2024-05" db="EMBL/GenBank/DDBJ databases">
        <title>Rhodohalobacter halophilus gen. nov., sp. nov., a moderately halophilic member of the family Balneolaceae.</title>
        <authorList>
            <person name="Xia J."/>
        </authorList>
    </citation>
    <scope>NUCLEOTIDE SEQUENCE</scope>
    <source>
        <strain evidence="1">WB101</strain>
    </source>
</reference>
<name>A0ABS9KAQ3_9BACT</name>
<dbReference type="Gene3D" id="3.40.50.1000">
    <property type="entry name" value="HAD superfamily/HAD-like"/>
    <property type="match status" value="1"/>
</dbReference>
<comment type="caution">
    <text evidence="1">The sequence shown here is derived from an EMBL/GenBank/DDBJ whole genome shotgun (WGS) entry which is preliminary data.</text>
</comment>
<dbReference type="InterPro" id="IPR006439">
    <property type="entry name" value="HAD-SF_hydro_IA"/>
</dbReference>
<dbReference type="InterPro" id="IPR023198">
    <property type="entry name" value="PGP-like_dom2"/>
</dbReference>
<dbReference type="SFLD" id="SFLDS00003">
    <property type="entry name" value="Haloacid_Dehalogenase"/>
    <property type="match status" value="1"/>
</dbReference>
<dbReference type="SFLD" id="SFLDG01129">
    <property type="entry name" value="C1.5:_HAD__Beta-PGM__Phosphata"/>
    <property type="match status" value="1"/>
</dbReference>
<organism evidence="1 2">
    <name type="scientific">Rhodohalobacter sulfatireducens</name>
    <dbReference type="NCBI Taxonomy" id="2911366"/>
    <lineage>
        <taxon>Bacteria</taxon>
        <taxon>Pseudomonadati</taxon>
        <taxon>Balneolota</taxon>
        <taxon>Balneolia</taxon>
        <taxon>Balneolales</taxon>
        <taxon>Balneolaceae</taxon>
        <taxon>Rhodohalobacter</taxon>
    </lineage>
</organism>